<proteinExistence type="predicted"/>
<dbReference type="Proteomes" id="UP000011761">
    <property type="component" value="Unassembled WGS sequence"/>
</dbReference>
<dbReference type="RefSeq" id="XP_007679058.1">
    <property type="nucleotide sequence ID" value="XM_007680868.1"/>
</dbReference>
<dbReference type="GeneID" id="19109870"/>
<name>M2MCB0_BAUPA</name>
<accession>M2MCB0</accession>
<sequence length="390" mass="43396">MWIAVEAFLDGEEGVVAADGTPLERFHEFIADLGTQPVTVTISSLVNDMLRLYHDCAANGTRFSYHADVASFVESFVLSRDCFFYPERRAPVVEATFQQCHFSDGGREVLDVQIFYSWAQPLLGFRALANVVAEGEEFVLAPVAPNARVYGAVSPCSAEYFVGPAEDWLRWDADRECLHGTVPPHLAANQGAERLDCYTMGLEIMAIITKHFAGDIRLERVIRCGVPLTVRRRPDRCTDDEEMVMSPPLRTLQTRVSPCRGKRTSPHSLRRTESYRKLRTGHQPPAKPLFPSFASSASTVRRPTPVRAYSGAVVDTESEIENGSATYKEISQTLERKAECMSPASSPLMLNPLSLARLYENSRPVRSDGRLVFSRGDGVVERLRGFDSDA</sequence>
<evidence type="ECO:0000313" key="2">
    <source>
        <dbReference type="Proteomes" id="UP000011761"/>
    </source>
</evidence>
<reference evidence="1 2" key="1">
    <citation type="journal article" date="2012" name="PLoS Pathog.">
        <title>Diverse lifestyles and strategies of plant pathogenesis encoded in the genomes of eighteen Dothideomycetes fungi.</title>
        <authorList>
            <person name="Ohm R.A."/>
            <person name="Feau N."/>
            <person name="Henrissat B."/>
            <person name="Schoch C.L."/>
            <person name="Horwitz B.A."/>
            <person name="Barry K.W."/>
            <person name="Condon B.J."/>
            <person name="Copeland A.C."/>
            <person name="Dhillon B."/>
            <person name="Glaser F."/>
            <person name="Hesse C.N."/>
            <person name="Kosti I."/>
            <person name="LaButti K."/>
            <person name="Lindquist E.A."/>
            <person name="Lucas S."/>
            <person name="Salamov A.A."/>
            <person name="Bradshaw R.E."/>
            <person name="Ciuffetti L."/>
            <person name="Hamelin R.C."/>
            <person name="Kema G.H.J."/>
            <person name="Lawrence C."/>
            <person name="Scott J.A."/>
            <person name="Spatafora J.W."/>
            <person name="Turgeon B.G."/>
            <person name="de Wit P.J.G.M."/>
            <person name="Zhong S."/>
            <person name="Goodwin S.B."/>
            <person name="Grigoriev I.V."/>
        </authorList>
    </citation>
    <scope>NUCLEOTIDE SEQUENCE [LARGE SCALE GENOMIC DNA]</scope>
    <source>
        <strain evidence="1 2">UAMH 10762</strain>
    </source>
</reference>
<dbReference type="OrthoDB" id="3818361at2759"/>
<keyword evidence="2" id="KW-1185">Reference proteome</keyword>
<gene>
    <name evidence="1" type="ORF">BAUCODRAFT_222411</name>
</gene>
<protein>
    <submittedName>
        <fullName evidence="1">Uncharacterized protein</fullName>
    </submittedName>
</protein>
<dbReference type="KEGG" id="bcom:BAUCODRAFT_222411"/>
<dbReference type="eggNOG" id="ENOG502SXQE">
    <property type="taxonomic scope" value="Eukaryota"/>
</dbReference>
<organism evidence="1 2">
    <name type="scientific">Baudoinia panamericana (strain UAMH 10762)</name>
    <name type="common">Angels' share fungus</name>
    <name type="synonym">Baudoinia compniacensis (strain UAMH 10762)</name>
    <dbReference type="NCBI Taxonomy" id="717646"/>
    <lineage>
        <taxon>Eukaryota</taxon>
        <taxon>Fungi</taxon>
        <taxon>Dikarya</taxon>
        <taxon>Ascomycota</taxon>
        <taxon>Pezizomycotina</taxon>
        <taxon>Dothideomycetes</taxon>
        <taxon>Dothideomycetidae</taxon>
        <taxon>Mycosphaerellales</taxon>
        <taxon>Teratosphaeriaceae</taxon>
        <taxon>Baudoinia</taxon>
    </lineage>
</organism>
<dbReference type="AlphaFoldDB" id="M2MCB0"/>
<dbReference type="HOGENOM" id="CLU_707851_0_0_1"/>
<dbReference type="EMBL" id="KB445559">
    <property type="protein sequence ID" value="EMC94151.1"/>
    <property type="molecule type" value="Genomic_DNA"/>
</dbReference>
<evidence type="ECO:0000313" key="1">
    <source>
        <dbReference type="EMBL" id="EMC94151.1"/>
    </source>
</evidence>